<dbReference type="RefSeq" id="WP_135483468.1">
    <property type="nucleotide sequence ID" value="NZ_SRMF01000004.1"/>
</dbReference>
<dbReference type="Proteomes" id="UP000297475">
    <property type="component" value="Unassembled WGS sequence"/>
</dbReference>
<accession>A0A4Z0WEP9</accession>
<proteinExistence type="predicted"/>
<reference evidence="1 2" key="1">
    <citation type="submission" date="2019-04" db="EMBL/GenBank/DDBJ databases">
        <title>Natronospirillum operosus gen. nov., sp. nov., a haloalkaliphilic satellite isolated from decaying biomass of laboratory culture of cyanobacterium Geitlerinema sp. and proposal of Natronospirillaceae fam. nov. and Saccharospirillaceae fam. nov.</title>
        <authorList>
            <person name="Kevbrin V."/>
            <person name="Boltyanskaya Y."/>
            <person name="Koziaeva V."/>
            <person name="Grouzdev D.S."/>
            <person name="Park M."/>
            <person name="Cho J."/>
        </authorList>
    </citation>
    <scope>NUCLEOTIDE SEQUENCE [LARGE SCALE GENOMIC DNA]</scope>
    <source>
        <strain evidence="1 2">G-116</strain>
    </source>
</reference>
<sequence>MSQTFALESFDDFLQLAQAQTEPQRLLFVFTRRELPEGYTEAMKRRFEAGQGGHLAPVVCVDKAPQDLTSFRQLATESEDMVERWDVIFVAALPGQNGQYPIEDDTNKALDGMVESVRQGSISNYLAFDNQGTPLLLDGG</sequence>
<organism evidence="1 2">
    <name type="scientific">Natronospirillum operosum</name>
    <dbReference type="NCBI Taxonomy" id="2759953"/>
    <lineage>
        <taxon>Bacteria</taxon>
        <taxon>Pseudomonadati</taxon>
        <taxon>Pseudomonadota</taxon>
        <taxon>Gammaproteobacteria</taxon>
        <taxon>Oceanospirillales</taxon>
        <taxon>Natronospirillaceae</taxon>
        <taxon>Natronospirillum</taxon>
    </lineage>
</organism>
<dbReference type="OrthoDB" id="6182044at2"/>
<keyword evidence="2" id="KW-1185">Reference proteome</keyword>
<dbReference type="AlphaFoldDB" id="A0A4Z0WEP9"/>
<gene>
    <name evidence="1" type="ORF">E4656_11740</name>
</gene>
<name>A0A4Z0WEP9_9GAMM</name>
<comment type="caution">
    <text evidence="1">The sequence shown here is derived from an EMBL/GenBank/DDBJ whole genome shotgun (WGS) entry which is preliminary data.</text>
</comment>
<evidence type="ECO:0000313" key="1">
    <source>
        <dbReference type="EMBL" id="TGG92796.1"/>
    </source>
</evidence>
<dbReference type="EMBL" id="SRMF01000004">
    <property type="protein sequence ID" value="TGG92796.1"/>
    <property type="molecule type" value="Genomic_DNA"/>
</dbReference>
<evidence type="ECO:0000313" key="2">
    <source>
        <dbReference type="Proteomes" id="UP000297475"/>
    </source>
</evidence>
<protein>
    <submittedName>
        <fullName evidence="1">Ribonucleotide reductase subunit alpha</fullName>
    </submittedName>
</protein>